<evidence type="ECO:0000313" key="10">
    <source>
        <dbReference type="Proteomes" id="UP000324907"/>
    </source>
</evidence>
<accession>A0A5A8DTJ5</accession>
<keyword evidence="3" id="KW-0805">Transcription regulation</keyword>
<dbReference type="GO" id="GO:0046982">
    <property type="term" value="F:protein heterodimerization activity"/>
    <property type="evidence" value="ECO:0007669"/>
    <property type="project" value="InterPro"/>
</dbReference>
<dbReference type="GO" id="GO:0000124">
    <property type="term" value="C:SAGA complex"/>
    <property type="evidence" value="ECO:0007669"/>
    <property type="project" value="InterPro"/>
</dbReference>
<comment type="caution">
    <text evidence="9">The sequence shown here is derived from an EMBL/GenBank/DDBJ whole genome shotgun (WGS) entry which is preliminary data.</text>
</comment>
<sequence length="400" mass="41288">MALIEPRVAQGLAAAAGVESVDTFAASVISSELESRVRQIVSEAVDVQRHTLEPRLTGAHVMAALKQHALPFRVRRPRGAPAASFVGVRHSAGEGLFAARTATVSLADAMEEGLPAAQAGPSLYAHWLLVRGEQPDVPENPSLPAPAAADSAAPGAAPGAQSSTDGVDESIAAVQTLKPRAAAVLTHEQQQYLNVVTMALLQPDTVVWRGVLTSLAADKGLAILVPHLVRVAGATVSRFVSVPARASAAAELLEALARNADASTLSLYLHHAVPHRSLLPRAVAVMERQMQTGLQSLEALEANGGIKGSSGDDVSADVATDVAMLFGALTTLSKLGSAVRETVLQPHAGRLLALVEAVAPADARPFSGCNALWTDLFLQRCRAVLDPAAAGGTARSGPVA</sequence>
<evidence type="ECO:0000256" key="1">
    <source>
        <dbReference type="ARBA" id="ARBA00004123"/>
    </source>
</evidence>
<evidence type="ECO:0000256" key="6">
    <source>
        <dbReference type="SAM" id="MobiDB-lite"/>
    </source>
</evidence>
<dbReference type="GO" id="GO:0046695">
    <property type="term" value="C:SLIK (SAGA-like) complex"/>
    <property type="evidence" value="ECO:0007669"/>
    <property type="project" value="InterPro"/>
</dbReference>
<evidence type="ECO:0000259" key="7">
    <source>
        <dbReference type="Pfam" id="PF02969"/>
    </source>
</evidence>
<dbReference type="EMBL" id="VLTL01000026">
    <property type="protein sequence ID" value="KAA0168772.1"/>
    <property type="molecule type" value="Genomic_DNA"/>
</dbReference>
<feature type="region of interest" description="Disordered" evidence="6">
    <location>
        <begin position="135"/>
        <end position="165"/>
    </location>
</feature>
<dbReference type="GO" id="GO:0051123">
    <property type="term" value="P:RNA polymerase II preinitiation complex assembly"/>
    <property type="evidence" value="ECO:0007669"/>
    <property type="project" value="TreeGrafter"/>
</dbReference>
<feature type="compositionally biased region" description="Low complexity" evidence="6">
    <location>
        <begin position="145"/>
        <end position="160"/>
    </location>
</feature>
<keyword evidence="4" id="KW-0804">Transcription</keyword>
<gene>
    <name evidence="9" type="ORF">FNF28_02320</name>
</gene>
<evidence type="ECO:0000259" key="8">
    <source>
        <dbReference type="Pfam" id="PF07571"/>
    </source>
</evidence>
<dbReference type="GO" id="GO:0016251">
    <property type="term" value="F:RNA polymerase II general transcription initiation factor activity"/>
    <property type="evidence" value="ECO:0007669"/>
    <property type="project" value="InterPro"/>
</dbReference>
<comment type="subcellular location">
    <subcellularLocation>
        <location evidence="1">Nucleus</location>
    </subcellularLocation>
</comment>
<evidence type="ECO:0000256" key="2">
    <source>
        <dbReference type="ARBA" id="ARBA00007688"/>
    </source>
</evidence>
<dbReference type="Gene3D" id="1.10.20.10">
    <property type="entry name" value="Histone, subunit A"/>
    <property type="match status" value="1"/>
</dbReference>
<dbReference type="GO" id="GO:0005669">
    <property type="term" value="C:transcription factor TFIID complex"/>
    <property type="evidence" value="ECO:0007669"/>
    <property type="project" value="InterPro"/>
</dbReference>
<evidence type="ECO:0000256" key="5">
    <source>
        <dbReference type="ARBA" id="ARBA00023242"/>
    </source>
</evidence>
<evidence type="ECO:0000256" key="4">
    <source>
        <dbReference type="ARBA" id="ARBA00023163"/>
    </source>
</evidence>
<dbReference type="Pfam" id="PF07571">
    <property type="entry name" value="TAF6_C"/>
    <property type="match status" value="1"/>
</dbReference>
<reference evidence="9 10" key="1">
    <citation type="submission" date="2019-07" db="EMBL/GenBank/DDBJ databases">
        <title>Genomes of Cafeteria roenbergensis.</title>
        <authorList>
            <person name="Fischer M.G."/>
            <person name="Hackl T."/>
            <person name="Roman M."/>
        </authorList>
    </citation>
    <scope>NUCLEOTIDE SEQUENCE [LARGE SCALE GENOMIC DNA]</scope>
    <source>
        <strain evidence="9 10">RCC970-E3</strain>
    </source>
</reference>
<dbReference type="InterPro" id="IPR037796">
    <property type="entry name" value="TAF6"/>
</dbReference>
<dbReference type="InterPro" id="IPR009072">
    <property type="entry name" value="Histone-fold"/>
</dbReference>
<dbReference type="InterPro" id="IPR011442">
    <property type="entry name" value="TAF6_C"/>
</dbReference>
<organism evidence="9 10">
    <name type="scientific">Cafeteria roenbergensis</name>
    <name type="common">Marine flagellate</name>
    <dbReference type="NCBI Taxonomy" id="33653"/>
    <lineage>
        <taxon>Eukaryota</taxon>
        <taxon>Sar</taxon>
        <taxon>Stramenopiles</taxon>
        <taxon>Bigyra</taxon>
        <taxon>Opalozoa</taxon>
        <taxon>Bicosoecida</taxon>
        <taxon>Cafeteriaceae</taxon>
        <taxon>Cafeteria</taxon>
    </lineage>
</organism>
<evidence type="ECO:0000256" key="3">
    <source>
        <dbReference type="ARBA" id="ARBA00023015"/>
    </source>
</evidence>
<keyword evidence="5" id="KW-0539">Nucleus</keyword>
<feature type="domain" description="TATA box binding protein associated factor (TAF) histone-like fold" evidence="7">
    <location>
        <begin position="12"/>
        <end position="66"/>
    </location>
</feature>
<protein>
    <submittedName>
        <fullName evidence="9">Uncharacterized protein</fullName>
    </submittedName>
</protein>
<dbReference type="Pfam" id="PF02969">
    <property type="entry name" value="TAF"/>
    <property type="match status" value="1"/>
</dbReference>
<dbReference type="PANTHER" id="PTHR10221">
    <property type="entry name" value="TRANSCRIPTION INITIATION FACTOR TFIID SUBUNIT 6"/>
    <property type="match status" value="1"/>
</dbReference>
<dbReference type="GO" id="GO:0003713">
    <property type="term" value="F:transcription coactivator activity"/>
    <property type="evidence" value="ECO:0007669"/>
    <property type="project" value="TreeGrafter"/>
</dbReference>
<dbReference type="Gene3D" id="1.25.40.770">
    <property type="entry name" value="TAF6, C-terminal HEAT repeat domain"/>
    <property type="match status" value="1"/>
</dbReference>
<proteinExistence type="inferred from homology"/>
<evidence type="ECO:0000313" key="9">
    <source>
        <dbReference type="EMBL" id="KAA0168772.1"/>
    </source>
</evidence>
<dbReference type="InterPro" id="IPR046344">
    <property type="entry name" value="TAF6_C_sf"/>
</dbReference>
<feature type="domain" description="TAF6 C-terminal HEAT repeat" evidence="8">
    <location>
        <begin position="183"/>
        <end position="274"/>
    </location>
</feature>
<dbReference type="AlphaFoldDB" id="A0A5A8DTJ5"/>
<dbReference type="PANTHER" id="PTHR10221:SF9">
    <property type="entry name" value="TRANSCRIPTION INITIATION FACTOR TFIID SUBUNIT 6"/>
    <property type="match status" value="1"/>
</dbReference>
<dbReference type="InterPro" id="IPR004823">
    <property type="entry name" value="TAF_TATA-bd_Histone-like_dom"/>
</dbReference>
<dbReference type="Proteomes" id="UP000324907">
    <property type="component" value="Unassembled WGS sequence"/>
</dbReference>
<name>A0A5A8DTJ5_CAFRO</name>
<comment type="similarity">
    <text evidence="2">Belongs to the TAF6 family.</text>
</comment>